<dbReference type="Gene3D" id="1.20.1420.60">
    <property type="match status" value="1"/>
</dbReference>
<evidence type="ECO:0000313" key="2">
    <source>
        <dbReference type="Proteomes" id="UP001250538"/>
    </source>
</evidence>
<comment type="caution">
    <text evidence="1">The sequence shown here is derived from an EMBL/GenBank/DDBJ whole genome shotgun (WGS) entry which is preliminary data.</text>
</comment>
<evidence type="ECO:0000313" key="1">
    <source>
        <dbReference type="EMBL" id="MDT8979082.1"/>
    </source>
</evidence>
<evidence type="ECO:0008006" key="3">
    <source>
        <dbReference type="Google" id="ProtNLM"/>
    </source>
</evidence>
<proteinExistence type="predicted"/>
<name>A0AAJ2JZ88_9BACL</name>
<dbReference type="RefSeq" id="WP_315746850.1">
    <property type="nucleotide sequence ID" value="NZ_JAVYAA010000006.1"/>
</dbReference>
<organism evidence="1 2">
    <name type="scientific">Paenibacillus suaedae</name>
    <dbReference type="NCBI Taxonomy" id="3077233"/>
    <lineage>
        <taxon>Bacteria</taxon>
        <taxon>Bacillati</taxon>
        <taxon>Bacillota</taxon>
        <taxon>Bacilli</taxon>
        <taxon>Bacillales</taxon>
        <taxon>Paenibacillaceae</taxon>
        <taxon>Paenibacillus</taxon>
    </lineage>
</organism>
<accession>A0AAJ2JZ88</accession>
<keyword evidence="2" id="KW-1185">Reference proteome</keyword>
<reference evidence="2" key="1">
    <citation type="submission" date="2023-09" db="EMBL/GenBank/DDBJ databases">
        <title>Paenibacillus sp. chi10 Genome sequencing and assembly.</title>
        <authorList>
            <person name="Kim I."/>
        </authorList>
    </citation>
    <scope>NUCLEOTIDE SEQUENCE [LARGE SCALE GENOMIC DNA]</scope>
    <source>
        <strain evidence="2">chi10</strain>
    </source>
</reference>
<gene>
    <name evidence="1" type="ORF">RQP50_22845</name>
</gene>
<dbReference type="Proteomes" id="UP001250538">
    <property type="component" value="Unassembled WGS sequence"/>
</dbReference>
<sequence length="171" mass="20343">MIIKMQTDVYRSIAQDSLGWKMIEPIIERIKGKDPIEKSQVYAKLTEGQKALFMFFVFHKHTESIDEFYWFASYFVGDLQAWQALKNGMRQFEDEGMLRLYDQVEALVESYNRKPDRSWREAIVADLEQNEELYGKVSHLYEAYKKQAPATLEHIHHYIQHNVEEFVELVT</sequence>
<dbReference type="AlphaFoldDB" id="A0AAJ2JZ88"/>
<protein>
    <recommendedName>
        <fullName evidence="3">DUF4375 domain-containing protein</fullName>
    </recommendedName>
</protein>
<dbReference type="EMBL" id="JAVYAA010000006">
    <property type="protein sequence ID" value="MDT8979082.1"/>
    <property type="molecule type" value="Genomic_DNA"/>
</dbReference>